<comment type="caution">
    <text evidence="2">The sequence shown here is derived from an EMBL/GenBank/DDBJ whole genome shotgun (WGS) entry which is preliminary data.</text>
</comment>
<feature type="transmembrane region" description="Helical" evidence="1">
    <location>
        <begin position="89"/>
        <end position="122"/>
    </location>
</feature>
<organism evidence="2 3">
    <name type="scientific">Elysia marginata</name>
    <dbReference type="NCBI Taxonomy" id="1093978"/>
    <lineage>
        <taxon>Eukaryota</taxon>
        <taxon>Metazoa</taxon>
        <taxon>Spiralia</taxon>
        <taxon>Lophotrochozoa</taxon>
        <taxon>Mollusca</taxon>
        <taxon>Gastropoda</taxon>
        <taxon>Heterobranchia</taxon>
        <taxon>Euthyneura</taxon>
        <taxon>Panpulmonata</taxon>
        <taxon>Sacoglossa</taxon>
        <taxon>Placobranchoidea</taxon>
        <taxon>Plakobranchidae</taxon>
        <taxon>Elysia</taxon>
    </lineage>
</organism>
<keyword evidence="3" id="KW-1185">Reference proteome</keyword>
<keyword evidence="1" id="KW-0812">Transmembrane</keyword>
<dbReference type="AlphaFoldDB" id="A0AAV4EY06"/>
<gene>
    <name evidence="2" type="ORF">ElyMa_005543700</name>
</gene>
<reference evidence="2 3" key="1">
    <citation type="journal article" date="2021" name="Elife">
        <title>Chloroplast acquisition without the gene transfer in kleptoplastic sea slugs, Plakobranchus ocellatus.</title>
        <authorList>
            <person name="Maeda T."/>
            <person name="Takahashi S."/>
            <person name="Yoshida T."/>
            <person name="Shimamura S."/>
            <person name="Takaki Y."/>
            <person name="Nagai Y."/>
            <person name="Toyoda A."/>
            <person name="Suzuki Y."/>
            <person name="Arimoto A."/>
            <person name="Ishii H."/>
            <person name="Satoh N."/>
            <person name="Nishiyama T."/>
            <person name="Hasebe M."/>
            <person name="Maruyama T."/>
            <person name="Minagawa J."/>
            <person name="Obokata J."/>
            <person name="Shigenobu S."/>
        </authorList>
    </citation>
    <scope>NUCLEOTIDE SEQUENCE [LARGE SCALE GENOMIC DNA]</scope>
</reference>
<accession>A0AAV4EY06</accession>
<keyword evidence="1" id="KW-0472">Membrane</keyword>
<sequence>MLCVPPGIRPLSVYIHHGGDQLGPLRSYPRPNEKKRRCPAGQDHDLLRLDPQCLVLYTTVAAATAAAAAAVVVAVVVVVVVVVGGGGGGGGVVVVMAVVVFFVVVVVSAVLAVAVEILLGCVMRRSLRSF</sequence>
<feature type="transmembrane region" description="Helical" evidence="1">
    <location>
        <begin position="54"/>
        <end position="83"/>
    </location>
</feature>
<protein>
    <submittedName>
        <fullName evidence="2">Uncharacterized protein</fullName>
    </submittedName>
</protein>
<evidence type="ECO:0000256" key="1">
    <source>
        <dbReference type="SAM" id="Phobius"/>
    </source>
</evidence>
<name>A0AAV4EY06_9GAST</name>
<keyword evidence="1" id="KW-1133">Transmembrane helix</keyword>
<evidence type="ECO:0000313" key="3">
    <source>
        <dbReference type="Proteomes" id="UP000762676"/>
    </source>
</evidence>
<dbReference type="EMBL" id="BMAT01011062">
    <property type="protein sequence ID" value="GFR65892.1"/>
    <property type="molecule type" value="Genomic_DNA"/>
</dbReference>
<evidence type="ECO:0000313" key="2">
    <source>
        <dbReference type="EMBL" id="GFR65892.1"/>
    </source>
</evidence>
<proteinExistence type="predicted"/>
<dbReference type="Proteomes" id="UP000762676">
    <property type="component" value="Unassembled WGS sequence"/>
</dbReference>